<reference evidence="5" key="1">
    <citation type="submission" date="2015-02" db="EMBL/GenBank/DDBJ databases">
        <title>Genome sequencing for Strongylocentrotus purpuratus.</title>
        <authorList>
            <person name="Murali S."/>
            <person name="Liu Y."/>
            <person name="Vee V."/>
            <person name="English A."/>
            <person name="Wang M."/>
            <person name="Skinner E."/>
            <person name="Han Y."/>
            <person name="Muzny D.M."/>
            <person name="Worley K.C."/>
            <person name="Gibbs R.A."/>
        </authorList>
    </citation>
    <scope>NUCLEOTIDE SEQUENCE</scope>
</reference>
<dbReference type="SUPFAM" id="SSF46565">
    <property type="entry name" value="Chaperone J-domain"/>
    <property type="match status" value="1"/>
</dbReference>
<evidence type="ECO:0000313" key="4">
    <source>
        <dbReference type="EnsemblMetazoa" id="XP_030851979"/>
    </source>
</evidence>
<keyword evidence="2" id="KW-0472">Membrane</keyword>
<keyword evidence="5" id="KW-1185">Reference proteome</keyword>
<accession>A0A7M7PHT9</accession>
<feature type="compositionally biased region" description="Polar residues" evidence="1">
    <location>
        <begin position="839"/>
        <end position="852"/>
    </location>
</feature>
<keyword evidence="2" id="KW-1133">Transmembrane helix</keyword>
<feature type="compositionally biased region" description="Basic and acidic residues" evidence="1">
    <location>
        <begin position="781"/>
        <end position="793"/>
    </location>
</feature>
<feature type="compositionally biased region" description="Polar residues" evidence="1">
    <location>
        <begin position="46"/>
        <end position="77"/>
    </location>
</feature>
<feature type="compositionally biased region" description="Basic and acidic residues" evidence="1">
    <location>
        <begin position="967"/>
        <end position="1007"/>
    </location>
</feature>
<dbReference type="InterPro" id="IPR036869">
    <property type="entry name" value="J_dom_sf"/>
</dbReference>
<dbReference type="Proteomes" id="UP000007110">
    <property type="component" value="Unassembled WGS sequence"/>
</dbReference>
<feature type="compositionally biased region" description="Polar residues" evidence="1">
    <location>
        <begin position="9"/>
        <end position="19"/>
    </location>
</feature>
<feature type="region of interest" description="Disordered" evidence="1">
    <location>
        <begin position="655"/>
        <end position="1098"/>
    </location>
</feature>
<feature type="region of interest" description="Disordered" evidence="1">
    <location>
        <begin position="399"/>
        <end position="554"/>
    </location>
</feature>
<evidence type="ECO:0000313" key="5">
    <source>
        <dbReference type="Proteomes" id="UP000007110"/>
    </source>
</evidence>
<feature type="compositionally biased region" description="Gly residues" evidence="1">
    <location>
        <begin position="1623"/>
        <end position="1642"/>
    </location>
</feature>
<feature type="compositionally biased region" description="Basic and acidic residues" evidence="1">
    <location>
        <begin position="718"/>
        <end position="727"/>
    </location>
</feature>
<feature type="compositionally biased region" description="Basic and acidic residues" evidence="1">
    <location>
        <begin position="1204"/>
        <end position="1222"/>
    </location>
</feature>
<feature type="compositionally biased region" description="Basic and acidic residues" evidence="1">
    <location>
        <begin position="923"/>
        <end position="953"/>
    </location>
</feature>
<evidence type="ECO:0000259" key="3">
    <source>
        <dbReference type="PROSITE" id="PS50076"/>
    </source>
</evidence>
<dbReference type="Pfam" id="PF00226">
    <property type="entry name" value="DnaJ"/>
    <property type="match status" value="1"/>
</dbReference>
<dbReference type="Gene3D" id="1.10.287.110">
    <property type="entry name" value="DnaJ domain"/>
    <property type="match status" value="1"/>
</dbReference>
<dbReference type="InParanoid" id="A0A7M7PHT9"/>
<dbReference type="OMA" id="CAICNGS"/>
<feature type="compositionally biased region" description="Basic and acidic residues" evidence="1">
    <location>
        <begin position="1113"/>
        <end position="1180"/>
    </location>
</feature>
<dbReference type="PANTHER" id="PTHR44665">
    <property type="entry name" value="DNAJ HOMOLOG SUBFAMILY C MEMBER 14"/>
    <property type="match status" value="1"/>
</dbReference>
<sequence>MDRYRANPKPNTKNRSSGSAAAAAPGFDSLYATLFGSGPSGDRPNFSANPATRPSANESLYPSSPYQQHQMPTSPQMHSGGLGQTPNGLSYPTHSTDEWHPSGPPAAPPQHLKEPYSIGPFDSIWSMKSSEMAGASAGVQNHQKKAGDWSSETTATASGYHDTPHTPKSTTNGLPFGTYDQQVYGHDDVGFHGDVSSVTTPGGAWSPCDGVNDANVSGLPDWNWNQGEYSSVQAENWQPTSGPEMVGNMANPAVNEWELQEDELARKNEEEDMKGRQERREWAKKGLNYTEFVPAGSAHKQKSHANSQKAASLNGKVVATFLQKYRDKDPEPLTPESSIDSNLHIQVGTGREFPSQMIEELGPVCGESVSSHHIGNIAVNVPATDRECHVPAKTVLQEPGRCDSTGDYQETASNVDSSDLRDRMGGREVRSLSDPVTVQEAQQSNGVKIGTTTRKTLSNGKIRPGKRKPKLPRDKRRSMAPADKSETESCGKQTVQVKTKEQPEGIDKNVHLVTNRTGLMPKLSSKSLNSTSSEHIVQSSKPTKSSQSKSCIPDNAGANSLLASKAHAVNSKTSCQQVPPMDQVSVNHASCLESSICDECDSKSTLSEKVFQSAPVKENLGIKDDMSLGVSYCGKPKEVSEKPCVSSKNVQEQSAQAAPLDKRIASQNDSSDCSRHVTDHVIDTSQNNRKEDFIKGMRSTPVQNQTPSCESDGNSSIEKLKLTDELKLGNSNKVPTTTGSSKHTSPKSTSTLIQGQEKTSTRDNNLFFDPKRIFGGQKPVKTAEQKQKKEAEKSTNSLSAARILKNSRSNVSLDYHVKGKDPAQAAESEQCSELPDCPTVQQPANLTKSVRSSKNEGMANGTVPSKDLPLHPAQTVPSSSAKDALASKTSAMKAEPTSSQHHREPIKQPASPTDPRPSRMYSYKKDDDTGVLRRSSDPKVEEATTHQSQRRDSSGTPQRQDSSGTPQRRDSSGTTQRRDSSGTTQRRDSSGTTQRRDSSGTTQRRDSSGTQSSSDEGRGERRCSGESHMDGFHHPFGCSAHCYRKSSTPSSSRSSSNSRSAPSGVNQSTGSASSEEKTFSQTKQPNVSDQCGNNPSEKVFDASAFAELREGLKNSWLSKEKEKQREEQKKQQERAQAEHLEKEQQRKMHEQRRQQELQEQRRQQEKLAQRVQQEKQEQKKQQGKPQSSASHAKRPTRATYSKPKSAEQESKAKRPGPAKDRPMPGTSAQQPRRPGTQQPRRPWPSQPEDRPRTPSQEDSAEDSDLEEDLARGITDEWWFHLGKKLCNGVAWLILFTILLCLVILSFVLAFARDTCKFAYRRGWELWAWYREKSPRDDDDGFFSSHRSHQRESGDGGWGSSGQQGQGARTKKPRKKQTQNIDLPSTEHAAIHRILACDPGSYYEVVGVAEDAPEDDIKKFYRKQCMLVHPDKTDQPQANEAFQILQKAYAILSDTTKRTEYDFELDYKEDLQDKVNDLFKKMAEAADAMPCGVCRRSHKRYETDLPISAARFCATHNTRHPVSNGALWKETRHLGFKIFVYLCDERTVYDVTEWAACQNLDWLEANSCRLLCKVKRGGRGSQQQRQQHSAGYEEMFDNIFGSGAFHQFQSSANEQSHHRNSHHGNGGGGGGGHGHGQQGGGSRNKGVKKSRKKKK</sequence>
<feature type="compositionally biased region" description="Gly residues" evidence="1">
    <location>
        <begin position="1354"/>
        <end position="1364"/>
    </location>
</feature>
<dbReference type="RefSeq" id="XP_030851979.1">
    <property type="nucleotide sequence ID" value="XM_030996119.1"/>
</dbReference>
<feature type="compositionally biased region" description="Basic residues" evidence="1">
    <location>
        <begin position="463"/>
        <end position="478"/>
    </location>
</feature>
<protein>
    <recommendedName>
        <fullName evidence="3">J domain-containing protein</fullName>
    </recommendedName>
</protein>
<dbReference type="InterPro" id="IPR001623">
    <property type="entry name" value="DnaJ_domain"/>
</dbReference>
<feature type="compositionally biased region" description="Polar residues" evidence="1">
    <location>
        <begin position="1064"/>
        <end position="1096"/>
    </location>
</feature>
<feature type="region of interest" description="Disordered" evidence="1">
    <location>
        <begin position="1340"/>
        <end position="1381"/>
    </location>
</feature>
<dbReference type="CDD" id="cd06257">
    <property type="entry name" value="DnaJ"/>
    <property type="match status" value="1"/>
</dbReference>
<dbReference type="InterPro" id="IPR052317">
    <property type="entry name" value="Viral_replicn-host_int_reg"/>
</dbReference>
<dbReference type="InterPro" id="IPR032843">
    <property type="entry name" value="Jiv"/>
</dbReference>
<evidence type="ECO:0000256" key="2">
    <source>
        <dbReference type="SAM" id="Phobius"/>
    </source>
</evidence>
<proteinExistence type="predicted"/>
<evidence type="ECO:0000256" key="1">
    <source>
        <dbReference type="SAM" id="MobiDB-lite"/>
    </source>
</evidence>
<feature type="region of interest" description="Disordered" evidence="1">
    <location>
        <begin position="1608"/>
        <end position="1654"/>
    </location>
</feature>
<feature type="compositionally biased region" description="Basic and acidic residues" evidence="1">
    <location>
        <begin position="1015"/>
        <end position="1033"/>
    </location>
</feature>
<name>A0A7M7PHT9_STRPU</name>
<feature type="compositionally biased region" description="Basic residues" evidence="1">
    <location>
        <begin position="1644"/>
        <end position="1654"/>
    </location>
</feature>
<dbReference type="EnsemblMetazoa" id="XM_030996119">
    <property type="protein sequence ID" value="XP_030851979"/>
    <property type="gene ID" value="LOC100893278"/>
</dbReference>
<dbReference type="SMART" id="SM00271">
    <property type="entry name" value="DnaJ"/>
    <property type="match status" value="1"/>
</dbReference>
<feature type="region of interest" description="Disordered" evidence="1">
    <location>
        <begin position="152"/>
        <end position="173"/>
    </location>
</feature>
<dbReference type="Pfam" id="PF14901">
    <property type="entry name" value="Jiv90"/>
    <property type="match status" value="1"/>
</dbReference>
<dbReference type="GeneID" id="100893278"/>
<feature type="compositionally biased region" description="Polar residues" evidence="1">
    <location>
        <begin position="84"/>
        <end position="94"/>
    </location>
</feature>
<feature type="compositionally biased region" description="Low complexity" evidence="1">
    <location>
        <begin position="522"/>
        <end position="550"/>
    </location>
</feature>
<dbReference type="OrthoDB" id="1507364at2759"/>
<feature type="compositionally biased region" description="Basic and acidic residues" evidence="1">
    <location>
        <begin position="672"/>
        <end position="695"/>
    </location>
</feature>
<feature type="compositionally biased region" description="Low complexity" evidence="1">
    <location>
        <begin position="1229"/>
        <end position="1240"/>
    </location>
</feature>
<dbReference type="PROSITE" id="PS00636">
    <property type="entry name" value="DNAJ_1"/>
    <property type="match status" value="1"/>
</dbReference>
<feature type="transmembrane region" description="Helical" evidence="2">
    <location>
        <begin position="1289"/>
        <end position="1311"/>
    </location>
</feature>
<feature type="compositionally biased region" description="Low complexity" evidence="1">
    <location>
        <begin position="1046"/>
        <end position="1063"/>
    </location>
</feature>
<keyword evidence="2" id="KW-0812">Transmembrane</keyword>
<organism evidence="4 5">
    <name type="scientific">Strongylocentrotus purpuratus</name>
    <name type="common">Purple sea urchin</name>
    <dbReference type="NCBI Taxonomy" id="7668"/>
    <lineage>
        <taxon>Eukaryota</taxon>
        <taxon>Metazoa</taxon>
        <taxon>Echinodermata</taxon>
        <taxon>Eleutherozoa</taxon>
        <taxon>Echinozoa</taxon>
        <taxon>Echinoidea</taxon>
        <taxon>Euechinoidea</taxon>
        <taxon>Echinacea</taxon>
        <taxon>Camarodonta</taxon>
        <taxon>Echinidea</taxon>
        <taxon>Strongylocentrotidae</taxon>
        <taxon>Strongylocentrotus</taxon>
    </lineage>
</organism>
<feature type="compositionally biased region" description="Polar residues" evidence="1">
    <location>
        <begin position="700"/>
        <end position="717"/>
    </location>
</feature>
<feature type="region of interest" description="Disordered" evidence="1">
    <location>
        <begin position="1113"/>
        <end position="1267"/>
    </location>
</feature>
<dbReference type="PANTHER" id="PTHR44665:SF1">
    <property type="entry name" value="DNAJ HOMOLOG SUBFAMILY C MEMBER 14"/>
    <property type="match status" value="1"/>
</dbReference>
<feature type="compositionally biased region" description="Basic and acidic residues" evidence="1">
    <location>
        <begin position="498"/>
        <end position="510"/>
    </location>
</feature>
<dbReference type="InterPro" id="IPR018253">
    <property type="entry name" value="DnaJ_domain_CS"/>
</dbReference>
<feature type="region of interest" description="Disordered" evidence="1">
    <location>
        <begin position="1"/>
        <end position="110"/>
    </location>
</feature>
<feature type="compositionally biased region" description="Acidic residues" evidence="1">
    <location>
        <begin position="1258"/>
        <end position="1267"/>
    </location>
</feature>
<feature type="compositionally biased region" description="Polar residues" evidence="1">
    <location>
        <begin position="954"/>
        <end position="966"/>
    </location>
</feature>
<feature type="compositionally biased region" description="Low complexity" evidence="1">
    <location>
        <begin position="735"/>
        <end position="751"/>
    </location>
</feature>
<feature type="compositionally biased region" description="Polar residues" evidence="1">
    <location>
        <begin position="434"/>
        <end position="459"/>
    </location>
</feature>
<dbReference type="KEGG" id="spu:100893278"/>
<dbReference type="PROSITE" id="PS50076">
    <property type="entry name" value="DNAJ_2"/>
    <property type="match status" value="1"/>
</dbReference>
<reference evidence="4" key="2">
    <citation type="submission" date="2021-01" db="UniProtKB">
        <authorList>
            <consortium name="EnsemblMetazoa"/>
        </authorList>
    </citation>
    <scope>IDENTIFICATION</scope>
</reference>
<feature type="domain" description="J" evidence="3">
    <location>
        <begin position="1400"/>
        <end position="1464"/>
    </location>
</feature>
<feature type="compositionally biased region" description="Polar residues" evidence="1">
    <location>
        <begin position="752"/>
        <end position="764"/>
    </location>
</feature>
<feature type="compositionally biased region" description="Basic and acidic residues" evidence="1">
    <location>
        <begin position="418"/>
        <end position="431"/>
    </location>
</feature>
<feature type="compositionally biased region" description="Polar residues" evidence="1">
    <location>
        <begin position="406"/>
        <end position="417"/>
    </location>
</feature>
<dbReference type="PRINTS" id="PR00625">
    <property type="entry name" value="JDOMAIN"/>
</dbReference>